<reference evidence="1 2" key="1">
    <citation type="submission" date="2017-05" db="EMBL/GenBank/DDBJ databases">
        <title>The Genome Sequence of Enterococcus sp. 8G7_MSG3316.</title>
        <authorList>
            <consortium name="The Broad Institute Genomics Platform"/>
            <consortium name="The Broad Institute Genomic Center for Infectious Diseases"/>
            <person name="Earl A."/>
            <person name="Manson A."/>
            <person name="Schwartman J."/>
            <person name="Gilmore M."/>
            <person name="Abouelleil A."/>
            <person name="Cao P."/>
            <person name="Chapman S."/>
            <person name="Cusick C."/>
            <person name="Shea T."/>
            <person name="Young S."/>
            <person name="Neafsey D."/>
            <person name="Nusbaum C."/>
            <person name="Birren B."/>
        </authorList>
    </citation>
    <scope>NUCLEOTIDE SEQUENCE [LARGE SCALE GENOMIC DNA]</scope>
    <source>
        <strain evidence="1 2">8G7_MSG3316</strain>
    </source>
</reference>
<sequence length="102" mass="12189">MTAAQIAYATQETYALEKHYYELVTLPTPVHFLFDSFARTMEQTGKNYILIPAAYSVLHRPLFFVFRIEEGEVPVYHYQHVMANRKIVRRYDPNREYWPDGR</sequence>
<organism evidence="1 2">
    <name type="scientific">Candidatus Enterococcus testudinis</name>
    <dbReference type="NCBI Taxonomy" id="1834191"/>
    <lineage>
        <taxon>Bacteria</taxon>
        <taxon>Bacillati</taxon>
        <taxon>Bacillota</taxon>
        <taxon>Bacilli</taxon>
        <taxon>Lactobacillales</taxon>
        <taxon>Enterococcaceae</taxon>
        <taxon>Enterococcus</taxon>
    </lineage>
</organism>
<keyword evidence="2" id="KW-1185">Reference proteome</keyword>
<dbReference type="RefSeq" id="WP_086273775.1">
    <property type="nucleotide sequence ID" value="NZ_NGKU01000001.1"/>
</dbReference>
<comment type="caution">
    <text evidence="1">The sequence shown here is derived from an EMBL/GenBank/DDBJ whole genome shotgun (WGS) entry which is preliminary data.</text>
</comment>
<protein>
    <submittedName>
        <fullName evidence="1">Uncharacterized protein</fullName>
    </submittedName>
</protein>
<dbReference type="Proteomes" id="UP000195043">
    <property type="component" value="Unassembled WGS sequence"/>
</dbReference>
<dbReference type="InterPro" id="IPR046004">
    <property type="entry name" value="DUF5960"/>
</dbReference>
<dbReference type="EMBL" id="NGKU01000001">
    <property type="protein sequence ID" value="OTN75750.1"/>
    <property type="molecule type" value="Genomic_DNA"/>
</dbReference>
<proteinExistence type="predicted"/>
<evidence type="ECO:0000313" key="2">
    <source>
        <dbReference type="Proteomes" id="UP000195043"/>
    </source>
</evidence>
<evidence type="ECO:0000313" key="1">
    <source>
        <dbReference type="EMBL" id="OTN75750.1"/>
    </source>
</evidence>
<dbReference type="Pfam" id="PF19385">
    <property type="entry name" value="DUF5960"/>
    <property type="match status" value="1"/>
</dbReference>
<name>A0A242A4C9_9ENTE</name>
<gene>
    <name evidence="1" type="ORF">A5886_000826</name>
</gene>
<dbReference type="AlphaFoldDB" id="A0A242A4C9"/>
<accession>A0A242A4C9</accession>
<dbReference type="OrthoDB" id="2184761at2"/>